<evidence type="ECO:0000313" key="6">
    <source>
        <dbReference type="Proteomes" id="UP000199345"/>
    </source>
</evidence>
<feature type="region of interest" description="Disordered" evidence="3">
    <location>
        <begin position="24"/>
        <end position="45"/>
    </location>
</feature>
<dbReference type="SMART" id="SM00028">
    <property type="entry name" value="TPR"/>
    <property type="match status" value="5"/>
</dbReference>
<feature type="repeat" description="TPR" evidence="1">
    <location>
        <begin position="200"/>
        <end position="233"/>
    </location>
</feature>
<feature type="repeat" description="TPR" evidence="1">
    <location>
        <begin position="242"/>
        <end position="275"/>
    </location>
</feature>
<protein>
    <submittedName>
        <fullName evidence="5">Tetratricopeptide repeat-containing protein</fullName>
    </submittedName>
</protein>
<dbReference type="RefSeq" id="WP_090656917.1">
    <property type="nucleotide sequence ID" value="NZ_FOIA01000006.1"/>
</dbReference>
<feature type="signal peptide" evidence="4">
    <location>
        <begin position="1"/>
        <end position="27"/>
    </location>
</feature>
<dbReference type="Proteomes" id="UP000199345">
    <property type="component" value="Unassembled WGS sequence"/>
</dbReference>
<dbReference type="EMBL" id="FOIA01000006">
    <property type="protein sequence ID" value="SES88751.1"/>
    <property type="molecule type" value="Genomic_DNA"/>
</dbReference>
<evidence type="ECO:0000256" key="4">
    <source>
        <dbReference type="SAM" id="SignalP"/>
    </source>
</evidence>
<evidence type="ECO:0000313" key="5">
    <source>
        <dbReference type="EMBL" id="SES88751.1"/>
    </source>
</evidence>
<reference evidence="6" key="1">
    <citation type="submission" date="2016-10" db="EMBL/GenBank/DDBJ databases">
        <authorList>
            <person name="Varghese N."/>
            <person name="Submissions S."/>
        </authorList>
    </citation>
    <scope>NUCLEOTIDE SEQUENCE [LARGE SCALE GENOMIC DNA]</scope>
    <source>
        <strain evidence="6">Nm71</strain>
    </source>
</reference>
<dbReference type="PANTHER" id="PTHR19959:SF119">
    <property type="entry name" value="FUNGAL LIPASE-LIKE DOMAIN-CONTAINING PROTEIN"/>
    <property type="match status" value="1"/>
</dbReference>
<dbReference type="PANTHER" id="PTHR19959">
    <property type="entry name" value="KINESIN LIGHT CHAIN"/>
    <property type="match status" value="1"/>
</dbReference>
<feature type="coiled-coil region" evidence="2">
    <location>
        <begin position="85"/>
        <end position="130"/>
    </location>
</feature>
<dbReference type="InterPro" id="IPR019734">
    <property type="entry name" value="TPR_rpt"/>
</dbReference>
<dbReference type="SUPFAM" id="SSF48452">
    <property type="entry name" value="TPR-like"/>
    <property type="match status" value="2"/>
</dbReference>
<keyword evidence="6" id="KW-1185">Reference proteome</keyword>
<gene>
    <name evidence="5" type="ORF">SAMN05216326_10624</name>
</gene>
<dbReference type="AlphaFoldDB" id="A0A1I0A3U6"/>
<sequence>MTQLRNLFSYCVLIVLSLITSSGHSEAAGDGPEQTAGNNSNGELHIDSSHVRIGLTLQQYEAGLKRLENEAETRYVNALANNQQHSEAEAQLHVIQTRLQNIEQNYRSHIEDLRNRIEQLESIRNHVSGRLLNQAQQALADGDRRQAAQMLYQIEVQSAGVNRVTAETNYQRCQIAKDTMRYPQALTLCQRAAHLAPDRADFLSELAGLAQTLGDYEQAVEYYEQALASYLKTHGEDHPVVSVSRNNLGTIWDALGEYKKAIGYYEQALASDIKAHGEHHPDVAIDRNNLGMAWYALGEYKKAIVYLEQALASDIRTYGKDHLQIATYHNNLAGAWHALGDYKNSHDHLEQALKIFEKVLGENHPNTSGVRANYRQLQSDMHDLDNESGSDSSE</sequence>
<dbReference type="InterPro" id="IPR011990">
    <property type="entry name" value="TPR-like_helical_dom_sf"/>
</dbReference>
<proteinExistence type="predicted"/>
<dbReference type="Pfam" id="PF13424">
    <property type="entry name" value="TPR_12"/>
    <property type="match status" value="2"/>
</dbReference>
<keyword evidence="2" id="KW-0175">Coiled coil</keyword>
<evidence type="ECO:0000256" key="1">
    <source>
        <dbReference type="PROSITE-ProRule" id="PRU00339"/>
    </source>
</evidence>
<evidence type="ECO:0000256" key="3">
    <source>
        <dbReference type="SAM" id="MobiDB-lite"/>
    </source>
</evidence>
<feature type="repeat" description="TPR" evidence="1">
    <location>
        <begin position="284"/>
        <end position="317"/>
    </location>
</feature>
<evidence type="ECO:0000256" key="2">
    <source>
        <dbReference type="SAM" id="Coils"/>
    </source>
</evidence>
<feature type="chain" id="PRO_5011783950" evidence="4">
    <location>
        <begin position="28"/>
        <end position="394"/>
    </location>
</feature>
<keyword evidence="4" id="KW-0732">Signal</keyword>
<dbReference type="OrthoDB" id="8542695at2"/>
<organism evidence="5 6">
    <name type="scientific">Nitrosomonas marina</name>
    <dbReference type="NCBI Taxonomy" id="917"/>
    <lineage>
        <taxon>Bacteria</taxon>
        <taxon>Pseudomonadati</taxon>
        <taxon>Pseudomonadota</taxon>
        <taxon>Betaproteobacteria</taxon>
        <taxon>Nitrosomonadales</taxon>
        <taxon>Nitrosomonadaceae</taxon>
        <taxon>Nitrosomonas</taxon>
    </lineage>
</organism>
<dbReference type="PROSITE" id="PS50005">
    <property type="entry name" value="TPR"/>
    <property type="match status" value="3"/>
</dbReference>
<name>A0A1I0A3U6_9PROT</name>
<accession>A0A1I0A3U6</accession>
<keyword evidence="1" id="KW-0802">TPR repeat</keyword>
<dbReference type="Gene3D" id="1.25.40.10">
    <property type="entry name" value="Tetratricopeptide repeat domain"/>
    <property type="match status" value="2"/>
</dbReference>